<proteinExistence type="predicted"/>
<dbReference type="GO" id="GO:0003677">
    <property type="term" value="F:DNA binding"/>
    <property type="evidence" value="ECO:0007669"/>
    <property type="project" value="UniProtKB-KW"/>
</dbReference>
<dbReference type="InterPro" id="IPR025707">
    <property type="entry name" value="DNA_bp_PD1"/>
</dbReference>
<dbReference type="PIRSF" id="PIRSF016702">
    <property type="entry name" value="DNA_bp_PD1"/>
    <property type="match status" value="1"/>
</dbReference>
<sequence length="147" mass="15876">MNSRLVHEHGGLRTFVLVLVKGDEAYAEISAFAAEQRVTGAALTAVGGCREATLGYFDPELLDYRSTHIDEQTEVLSLIGDIAIHDDVPALHAHLVLGRRDSTALGGHLQRAVVFPTMEVVVTETPTHLRKRVDPQTGLALIALDAS</sequence>
<keyword evidence="3" id="KW-1185">Reference proteome</keyword>
<dbReference type="PANTHER" id="PTHR34988:SF1">
    <property type="entry name" value="DNA-BINDING PROTEIN"/>
    <property type="match status" value="1"/>
</dbReference>
<evidence type="ECO:0000313" key="2">
    <source>
        <dbReference type="EMBL" id="MDT0443864.1"/>
    </source>
</evidence>
<evidence type="ECO:0000259" key="1">
    <source>
        <dbReference type="PROSITE" id="PS51742"/>
    </source>
</evidence>
<protein>
    <submittedName>
        <fullName evidence="2">DNA-binding protein</fullName>
    </submittedName>
</protein>
<dbReference type="PROSITE" id="PS51742">
    <property type="entry name" value="PPC"/>
    <property type="match status" value="1"/>
</dbReference>
<accession>A0ABU2S7P9</accession>
<feature type="domain" description="PPC" evidence="1">
    <location>
        <begin position="9"/>
        <end position="145"/>
    </location>
</feature>
<evidence type="ECO:0000313" key="3">
    <source>
        <dbReference type="Proteomes" id="UP001183615"/>
    </source>
</evidence>
<dbReference type="CDD" id="cd11378">
    <property type="entry name" value="DUF296"/>
    <property type="match status" value="1"/>
</dbReference>
<organism evidence="2 3">
    <name type="scientific">Streptomyces johnsoniae</name>
    <dbReference type="NCBI Taxonomy" id="3075532"/>
    <lineage>
        <taxon>Bacteria</taxon>
        <taxon>Bacillati</taxon>
        <taxon>Actinomycetota</taxon>
        <taxon>Actinomycetes</taxon>
        <taxon>Kitasatosporales</taxon>
        <taxon>Streptomycetaceae</taxon>
        <taxon>Streptomyces</taxon>
    </lineage>
</organism>
<comment type="caution">
    <text evidence="2">The sequence shown here is derived from an EMBL/GenBank/DDBJ whole genome shotgun (WGS) entry which is preliminary data.</text>
</comment>
<dbReference type="Proteomes" id="UP001183615">
    <property type="component" value="Unassembled WGS sequence"/>
</dbReference>
<reference evidence="3" key="1">
    <citation type="submission" date="2023-07" db="EMBL/GenBank/DDBJ databases">
        <title>30 novel species of actinomycetes from the DSMZ collection.</title>
        <authorList>
            <person name="Nouioui I."/>
        </authorList>
    </citation>
    <scope>NUCLEOTIDE SEQUENCE [LARGE SCALE GENOMIC DNA]</scope>
    <source>
        <strain evidence="3">DSM 41886</strain>
    </source>
</reference>
<dbReference type="SUPFAM" id="SSF117856">
    <property type="entry name" value="AF0104/ALDC/Ptd012-like"/>
    <property type="match status" value="1"/>
</dbReference>
<keyword evidence="2" id="KW-0238">DNA-binding</keyword>
<dbReference type="Pfam" id="PF03479">
    <property type="entry name" value="PCC"/>
    <property type="match status" value="1"/>
</dbReference>
<gene>
    <name evidence="2" type="ORF">RM779_14875</name>
</gene>
<dbReference type="RefSeq" id="WP_311618168.1">
    <property type="nucleotide sequence ID" value="NZ_JAVREV010000007.1"/>
</dbReference>
<dbReference type="EMBL" id="JAVREV010000007">
    <property type="protein sequence ID" value="MDT0443864.1"/>
    <property type="molecule type" value="Genomic_DNA"/>
</dbReference>
<name>A0ABU2S7P9_9ACTN</name>
<dbReference type="Gene3D" id="3.30.1330.80">
    <property type="entry name" value="Hypothetical protein, similar to alpha- acetolactate decarboxylase, domain 2"/>
    <property type="match status" value="1"/>
</dbReference>
<dbReference type="InterPro" id="IPR005175">
    <property type="entry name" value="PPC_dom"/>
</dbReference>
<dbReference type="PANTHER" id="PTHR34988">
    <property type="entry name" value="PROTEIN, PUTATIVE-RELATED"/>
    <property type="match status" value="1"/>
</dbReference>